<dbReference type="InParanoid" id="A0A5Q0BLF3"/>
<keyword evidence="2" id="KW-1185">Reference proteome</keyword>
<name>A0A5Q0BLF3_9GAMM</name>
<sequence length="568" mass="61979">MTTIDELIARIDRDHSDIYSLVSGLPQFLAGDPGDIPVTLNGVQGSIPNLKKLTAAINMAIVSSQLAALNDQMNKQSVTLKGVISDVSKLTGHGSPFWNAYNLNDPSIGDTSDPTFRANIENGLRFPFDGYVVNNLDRKDPSVFTKIGNQMLPNYTEKLIPGYPLTSGADTPSAIATGYLNIAAYPAFSQTTYYSENYWGWYGWYYGYYYYWWNYYYSYSRVYAVTTTIAINGSATAQSFQVSSDQILTGVNFWAYAASSNQSSNPYVLLCECTQGIPDPNKVIGRADPVKDANYTGGALTTAAALTPTNNIRFNFGQATYLHAGKSYAFIVVSNGTYNLWYNSNSYNKGGAFYTQDGAQFSVDLQKDLMFELVVAQFSAGQQIVELAPVSLSGGIASIKTELQAVIPAGTQLQLQVSINGNWQPLTVLNNLDSLPPYTPIRAVYTCTTDLAPIVDVVKSSVTAFRPATALNFFVKPIPIKSGSTSLNLTFNMVGFDKTMHTLDIKIKLDNGTILSPDVVRQYTDSVAQGMFDTFFTIPAGAISYQLIAKATTQVATRVFDVTSIVES</sequence>
<dbReference type="RefSeq" id="WP_153249024.1">
    <property type="nucleotide sequence ID" value="NZ_CP044205.1"/>
</dbReference>
<reference evidence="1 2" key="1">
    <citation type="submission" date="2019-09" db="EMBL/GenBank/DDBJ databases">
        <title>Ecophysiology of the spiral-shaped methanotroph Methylospira mobilis as revealed by the complete genome sequence.</title>
        <authorList>
            <person name="Oshkin I.Y."/>
            <person name="Dedysh S.N."/>
            <person name="Miroshnikov K."/>
            <person name="Danilova O.V."/>
            <person name="Hakobyan A."/>
            <person name="Liesack W."/>
        </authorList>
    </citation>
    <scope>NUCLEOTIDE SEQUENCE [LARGE SCALE GENOMIC DNA]</scope>
    <source>
        <strain evidence="1 2">Shm1</strain>
    </source>
</reference>
<dbReference type="KEGG" id="mmob:F6R98_10775"/>
<gene>
    <name evidence="1" type="ORF">F6R98_10775</name>
</gene>
<protein>
    <submittedName>
        <fullName evidence="1">Uncharacterized protein</fullName>
    </submittedName>
</protein>
<dbReference type="Proteomes" id="UP000325755">
    <property type="component" value="Chromosome"/>
</dbReference>
<organism evidence="1 2">
    <name type="scientific">Candidatus Methylospira mobilis</name>
    <dbReference type="NCBI Taxonomy" id="1808979"/>
    <lineage>
        <taxon>Bacteria</taxon>
        <taxon>Pseudomonadati</taxon>
        <taxon>Pseudomonadota</taxon>
        <taxon>Gammaproteobacteria</taxon>
        <taxon>Methylococcales</taxon>
        <taxon>Methylococcaceae</taxon>
        <taxon>Candidatus Methylospira</taxon>
    </lineage>
</organism>
<evidence type="ECO:0000313" key="2">
    <source>
        <dbReference type="Proteomes" id="UP000325755"/>
    </source>
</evidence>
<dbReference type="AlphaFoldDB" id="A0A5Q0BLF3"/>
<accession>A0A5Q0BLF3</accession>
<proteinExistence type="predicted"/>
<evidence type="ECO:0000313" key="1">
    <source>
        <dbReference type="EMBL" id="QFY43041.1"/>
    </source>
</evidence>
<dbReference type="EMBL" id="CP044205">
    <property type="protein sequence ID" value="QFY43041.1"/>
    <property type="molecule type" value="Genomic_DNA"/>
</dbReference>